<dbReference type="InterPro" id="IPR006379">
    <property type="entry name" value="HAD-SF_hydro_IIB"/>
</dbReference>
<dbReference type="Pfam" id="PF08282">
    <property type="entry name" value="Hydrolase_3"/>
    <property type="match status" value="1"/>
</dbReference>
<dbReference type="InterPro" id="IPR023214">
    <property type="entry name" value="HAD_sf"/>
</dbReference>
<dbReference type="AlphaFoldDB" id="A0A1S8L7W5"/>
<dbReference type="CDD" id="cd07516">
    <property type="entry name" value="HAD_Pase"/>
    <property type="match status" value="1"/>
</dbReference>
<dbReference type="KEGG" id="crw:CROST_038730"/>
<dbReference type="PANTHER" id="PTHR10000:SF8">
    <property type="entry name" value="HAD SUPERFAMILY HYDROLASE-LIKE, TYPE 3"/>
    <property type="match status" value="1"/>
</dbReference>
<name>A0A1S8L7W5_9CLOT</name>
<accession>A0A1S8L7W5</accession>
<dbReference type="GO" id="GO:0005829">
    <property type="term" value="C:cytosol"/>
    <property type="evidence" value="ECO:0007669"/>
    <property type="project" value="TreeGrafter"/>
</dbReference>
<dbReference type="PANTHER" id="PTHR10000">
    <property type="entry name" value="PHOSPHOSERINE PHOSPHATASE"/>
    <property type="match status" value="1"/>
</dbReference>
<protein>
    <submittedName>
        <fullName evidence="1">Phosphatase YwpJ</fullName>
        <ecNumber evidence="1">3.1.3.-</ecNumber>
    </submittedName>
</protein>
<proteinExistence type="predicted"/>
<dbReference type="SUPFAM" id="SSF56784">
    <property type="entry name" value="HAD-like"/>
    <property type="match status" value="1"/>
</dbReference>
<dbReference type="PROSITE" id="PS01228">
    <property type="entry name" value="COF_1"/>
    <property type="match status" value="1"/>
</dbReference>
<dbReference type="SFLD" id="SFLDG01140">
    <property type="entry name" value="C2.B:_Phosphomannomutase_and_P"/>
    <property type="match status" value="1"/>
</dbReference>
<dbReference type="NCBIfam" id="TIGR01484">
    <property type="entry name" value="HAD-SF-IIB"/>
    <property type="match status" value="2"/>
</dbReference>
<dbReference type="InterPro" id="IPR036412">
    <property type="entry name" value="HAD-like_sf"/>
</dbReference>
<dbReference type="GO" id="GO:0016791">
    <property type="term" value="F:phosphatase activity"/>
    <property type="evidence" value="ECO:0007669"/>
    <property type="project" value="TreeGrafter"/>
</dbReference>
<keyword evidence="2" id="KW-1185">Reference proteome</keyword>
<dbReference type="RefSeq" id="WP_077832200.1">
    <property type="nucleotide sequence ID" value="NZ_CP096983.1"/>
</dbReference>
<dbReference type="NCBIfam" id="TIGR00099">
    <property type="entry name" value="Cof-subfamily"/>
    <property type="match status" value="1"/>
</dbReference>
<keyword evidence="1" id="KW-0378">Hydrolase</keyword>
<dbReference type="Gene3D" id="3.40.50.1000">
    <property type="entry name" value="HAD superfamily/HAD-like"/>
    <property type="match status" value="1"/>
</dbReference>
<dbReference type="EMBL" id="CP096983">
    <property type="protein sequence ID" value="URZ13123.1"/>
    <property type="molecule type" value="Genomic_DNA"/>
</dbReference>
<dbReference type="Proteomes" id="UP000190951">
    <property type="component" value="Chromosome"/>
</dbReference>
<dbReference type="GO" id="GO:0000287">
    <property type="term" value="F:magnesium ion binding"/>
    <property type="evidence" value="ECO:0007669"/>
    <property type="project" value="TreeGrafter"/>
</dbReference>
<dbReference type="EC" id="3.1.3.-" evidence="1"/>
<dbReference type="InterPro" id="IPR000150">
    <property type="entry name" value="Cof"/>
</dbReference>
<dbReference type="STRING" id="84029.CROST_18510"/>
<evidence type="ECO:0000313" key="1">
    <source>
        <dbReference type="EMBL" id="URZ13123.1"/>
    </source>
</evidence>
<evidence type="ECO:0000313" key="2">
    <source>
        <dbReference type="Proteomes" id="UP000190951"/>
    </source>
</evidence>
<sequence length="276" mass="30766">MKYKLICIDMDGTLLNSKRRISYETKEAIREAHLKGIDIVITTGRIYSNAAFYSELIGVKSPVIASNGAIIRGKNDKIIYEKAISVDILLRITEICNKLQGRLAFHTKDSAICGSKIAYLVMCFVFFKSVMKGDSKIKYINNYNRYLESFGKDDKIIKCEIVDISANKIAALKEELKKIDDIELVCSSRYNIEITAKSASKGNAIKILSQQYGVKREEIIAIGDSENDLSMIEYGGVGVAMGNGVEKVKKIADYITDTNDNDGVAKVIRKFAINEE</sequence>
<gene>
    <name evidence="1" type="primary">ywpJ_1</name>
    <name evidence="1" type="ORF">CROST_038730</name>
</gene>
<dbReference type="SFLD" id="SFLDG01144">
    <property type="entry name" value="C2.B.4:_PGP_Like"/>
    <property type="match status" value="1"/>
</dbReference>
<dbReference type="SFLD" id="SFLDS00003">
    <property type="entry name" value="Haloacid_Dehalogenase"/>
    <property type="match status" value="1"/>
</dbReference>
<organism evidence="1 2">
    <name type="scientific">Clostridium felsineum</name>
    <dbReference type="NCBI Taxonomy" id="36839"/>
    <lineage>
        <taxon>Bacteria</taxon>
        <taxon>Bacillati</taxon>
        <taxon>Bacillota</taxon>
        <taxon>Clostridia</taxon>
        <taxon>Eubacteriales</taxon>
        <taxon>Clostridiaceae</taxon>
        <taxon>Clostridium</taxon>
    </lineage>
</organism>
<reference evidence="1 2" key="1">
    <citation type="submission" date="2022-04" db="EMBL/GenBank/DDBJ databases">
        <title>Genome sequence of C. roseum typestrain.</title>
        <authorList>
            <person name="Poehlein A."/>
            <person name="Schoch T."/>
            <person name="Duerre P."/>
            <person name="Daniel R."/>
        </authorList>
    </citation>
    <scope>NUCLEOTIDE SEQUENCE [LARGE SCALE GENOMIC DNA]</scope>
    <source>
        <strain evidence="1 2">DSM 7320</strain>
    </source>
</reference>
<dbReference type="Gene3D" id="3.30.1240.10">
    <property type="match status" value="1"/>
</dbReference>